<evidence type="ECO:0000313" key="2">
    <source>
        <dbReference type="Proteomes" id="UP001281761"/>
    </source>
</evidence>
<proteinExistence type="predicted"/>
<accession>A0ABQ9XR83</accession>
<keyword evidence="2" id="KW-1185">Reference proteome</keyword>
<gene>
    <name evidence="1" type="ORF">BLNAU_11858</name>
</gene>
<organism evidence="1 2">
    <name type="scientific">Blattamonas nauphoetae</name>
    <dbReference type="NCBI Taxonomy" id="2049346"/>
    <lineage>
        <taxon>Eukaryota</taxon>
        <taxon>Metamonada</taxon>
        <taxon>Preaxostyla</taxon>
        <taxon>Oxymonadida</taxon>
        <taxon>Blattamonas</taxon>
    </lineage>
</organism>
<evidence type="ECO:0000313" key="1">
    <source>
        <dbReference type="EMBL" id="KAK2953232.1"/>
    </source>
</evidence>
<dbReference type="Proteomes" id="UP001281761">
    <property type="component" value="Unassembled WGS sequence"/>
</dbReference>
<comment type="caution">
    <text evidence="1">The sequence shown here is derived from an EMBL/GenBank/DDBJ whole genome shotgun (WGS) entry which is preliminary data.</text>
</comment>
<sequence length="139" mass="15132">MPDNMFFGTIEVTTEEAVKGTMLLLLDNTDEYDPISESSSPPAAFRVVVVNFPTLSTTGTSEVLSFGDEERLQFQSNYSLVAASISTTQLDVTDSPSLTIDPPRIREFKLEQGPNIGEMLVSLEGSQTGTDSLFALLFL</sequence>
<dbReference type="EMBL" id="JARBJD010000094">
    <property type="protein sequence ID" value="KAK2953232.1"/>
    <property type="molecule type" value="Genomic_DNA"/>
</dbReference>
<name>A0ABQ9XR83_9EUKA</name>
<reference evidence="1 2" key="1">
    <citation type="journal article" date="2022" name="bioRxiv">
        <title>Genomics of Preaxostyla Flagellates Illuminates Evolutionary Transitions and the Path Towards Mitochondrial Loss.</title>
        <authorList>
            <person name="Novak L.V.F."/>
            <person name="Treitli S.C."/>
            <person name="Pyrih J."/>
            <person name="Halakuc P."/>
            <person name="Pipaliya S.V."/>
            <person name="Vacek V."/>
            <person name="Brzon O."/>
            <person name="Soukal P."/>
            <person name="Eme L."/>
            <person name="Dacks J.B."/>
            <person name="Karnkowska A."/>
            <person name="Elias M."/>
            <person name="Hampl V."/>
        </authorList>
    </citation>
    <scope>NUCLEOTIDE SEQUENCE [LARGE SCALE GENOMIC DNA]</scope>
    <source>
        <strain evidence="1">NAU3</strain>
        <tissue evidence="1">Gut</tissue>
    </source>
</reference>
<protein>
    <submittedName>
        <fullName evidence="1">Uncharacterized protein</fullName>
    </submittedName>
</protein>